<evidence type="ECO:0000313" key="2">
    <source>
        <dbReference type="EMBL" id="KAF7836854.1"/>
    </source>
</evidence>
<gene>
    <name evidence="2" type="ORF">G2W53_011713</name>
</gene>
<organism evidence="2 3">
    <name type="scientific">Senna tora</name>
    <dbReference type="NCBI Taxonomy" id="362788"/>
    <lineage>
        <taxon>Eukaryota</taxon>
        <taxon>Viridiplantae</taxon>
        <taxon>Streptophyta</taxon>
        <taxon>Embryophyta</taxon>
        <taxon>Tracheophyta</taxon>
        <taxon>Spermatophyta</taxon>
        <taxon>Magnoliopsida</taxon>
        <taxon>eudicotyledons</taxon>
        <taxon>Gunneridae</taxon>
        <taxon>Pentapetalae</taxon>
        <taxon>rosids</taxon>
        <taxon>fabids</taxon>
        <taxon>Fabales</taxon>
        <taxon>Fabaceae</taxon>
        <taxon>Caesalpinioideae</taxon>
        <taxon>Cassia clade</taxon>
        <taxon>Senna</taxon>
    </lineage>
</organism>
<accession>A0A834X2S3</accession>
<evidence type="ECO:0000313" key="3">
    <source>
        <dbReference type="Proteomes" id="UP000634136"/>
    </source>
</evidence>
<feature type="region of interest" description="Disordered" evidence="1">
    <location>
        <begin position="345"/>
        <end position="385"/>
    </location>
</feature>
<name>A0A834X2S3_9FABA</name>
<dbReference type="AlphaFoldDB" id="A0A834X2S3"/>
<comment type="caution">
    <text evidence="2">The sequence shown here is derived from an EMBL/GenBank/DDBJ whole genome shotgun (WGS) entry which is preliminary data.</text>
</comment>
<dbReference type="Proteomes" id="UP000634136">
    <property type="component" value="Unassembled WGS sequence"/>
</dbReference>
<sequence>MRSIRMRKVGWVVGIAIELEDPSPPGIAFREPGTDPPMRLEVSWKSALGILIQKPKHVDIGHAIRPLGCSFLVIDAFNQALVESSDESVEITIKGVGVGVDVDGHGEGVLVQKLKDREDHVFHVVAKVATRRKPSGCLTNVGIERDDTFWATHSSAALESLTKGANSTLGIPTMTCMSELARALSASASASNSLTLSNLLSFINCTVVLAGSGRVEILPQLHAYPSTPFAFSPLNIHIITPNNMLPNSGGGGGNGPSPILGTHTDINHDLKSAATLRRWGSGSLGTTLSLDNAINKALVESLCVSDDVGVRDGAVEERRRRGIEEGEFFGEIGVGVEAEERVDVDGERRGGLGEEGDDGDHLGVNVGSEVSSRRETGGALINVGV</sequence>
<keyword evidence="3" id="KW-1185">Reference proteome</keyword>
<dbReference type="EMBL" id="JAAIUW010000004">
    <property type="protein sequence ID" value="KAF7836854.1"/>
    <property type="molecule type" value="Genomic_DNA"/>
</dbReference>
<evidence type="ECO:0000256" key="1">
    <source>
        <dbReference type="SAM" id="MobiDB-lite"/>
    </source>
</evidence>
<protein>
    <submittedName>
        <fullName evidence="2">Uncharacterized protein</fullName>
    </submittedName>
</protein>
<proteinExistence type="predicted"/>
<reference evidence="2" key="1">
    <citation type="submission" date="2020-09" db="EMBL/GenBank/DDBJ databases">
        <title>Genome-Enabled Discovery of Anthraquinone Biosynthesis in Senna tora.</title>
        <authorList>
            <person name="Kang S.-H."/>
            <person name="Pandey R.P."/>
            <person name="Lee C.-M."/>
            <person name="Sim J.-S."/>
            <person name="Jeong J.-T."/>
            <person name="Choi B.-S."/>
            <person name="Jung M."/>
            <person name="Ginzburg D."/>
            <person name="Zhao K."/>
            <person name="Won S.Y."/>
            <person name="Oh T.-J."/>
            <person name="Yu Y."/>
            <person name="Kim N.-H."/>
            <person name="Lee O.R."/>
            <person name="Lee T.-H."/>
            <person name="Bashyal P."/>
            <person name="Kim T.-S."/>
            <person name="Lee W.-H."/>
            <person name="Kawkins C."/>
            <person name="Kim C.-K."/>
            <person name="Kim J.S."/>
            <person name="Ahn B.O."/>
            <person name="Rhee S.Y."/>
            <person name="Sohng J.K."/>
        </authorList>
    </citation>
    <scope>NUCLEOTIDE SEQUENCE</scope>
    <source>
        <tissue evidence="2">Leaf</tissue>
    </source>
</reference>